<evidence type="ECO:0000313" key="2">
    <source>
        <dbReference type="EMBL" id="MFC4988106.1"/>
    </source>
</evidence>
<feature type="transmembrane region" description="Helical" evidence="1">
    <location>
        <begin position="92"/>
        <end position="110"/>
    </location>
</feature>
<dbReference type="Proteomes" id="UP001595925">
    <property type="component" value="Unassembled WGS sequence"/>
</dbReference>
<dbReference type="EMBL" id="JBHSJG010000036">
    <property type="protein sequence ID" value="MFC4988106.1"/>
    <property type="molecule type" value="Genomic_DNA"/>
</dbReference>
<keyword evidence="1" id="KW-1133">Transmembrane helix</keyword>
<keyword evidence="1" id="KW-0472">Membrane</keyword>
<dbReference type="RefSeq" id="WP_224827007.1">
    <property type="nucleotide sequence ID" value="NZ_JAIVEF010000001.1"/>
</dbReference>
<evidence type="ECO:0000256" key="1">
    <source>
        <dbReference type="SAM" id="Phobius"/>
    </source>
</evidence>
<gene>
    <name evidence="2" type="ORF">ACFPFO_10140</name>
</gene>
<feature type="transmembrane region" description="Helical" evidence="1">
    <location>
        <begin position="122"/>
        <end position="144"/>
    </location>
</feature>
<protein>
    <submittedName>
        <fullName evidence="2">Uncharacterized protein</fullName>
    </submittedName>
</protein>
<keyword evidence="1" id="KW-0812">Transmembrane</keyword>
<dbReference type="AlphaFoldDB" id="A0ABD5QED1"/>
<reference evidence="2 3" key="1">
    <citation type="journal article" date="2019" name="Int. J. Syst. Evol. Microbiol.">
        <title>The Global Catalogue of Microorganisms (GCM) 10K type strain sequencing project: providing services to taxonomists for standard genome sequencing and annotation.</title>
        <authorList>
            <consortium name="The Broad Institute Genomics Platform"/>
            <consortium name="The Broad Institute Genome Sequencing Center for Infectious Disease"/>
            <person name="Wu L."/>
            <person name="Ma J."/>
        </authorList>
    </citation>
    <scope>NUCLEOTIDE SEQUENCE [LARGE SCALE GENOMIC DNA]</scope>
    <source>
        <strain evidence="2 3">CGMCC 1.15824</strain>
    </source>
</reference>
<comment type="caution">
    <text evidence="2">The sequence shown here is derived from an EMBL/GenBank/DDBJ whole genome shotgun (WGS) entry which is preliminary data.</text>
</comment>
<keyword evidence="3" id="KW-1185">Reference proteome</keyword>
<feature type="transmembrane region" description="Helical" evidence="1">
    <location>
        <begin position="39"/>
        <end position="60"/>
    </location>
</feature>
<organism evidence="2 3">
    <name type="scientific">Saliphagus infecundisoli</name>
    <dbReference type="NCBI Taxonomy" id="1849069"/>
    <lineage>
        <taxon>Archaea</taxon>
        <taxon>Methanobacteriati</taxon>
        <taxon>Methanobacteriota</taxon>
        <taxon>Stenosarchaea group</taxon>
        <taxon>Halobacteria</taxon>
        <taxon>Halobacteriales</taxon>
        <taxon>Natrialbaceae</taxon>
        <taxon>Saliphagus</taxon>
    </lineage>
</organism>
<feature type="transmembrane region" description="Helical" evidence="1">
    <location>
        <begin position="164"/>
        <end position="182"/>
    </location>
</feature>
<evidence type="ECO:0000313" key="3">
    <source>
        <dbReference type="Proteomes" id="UP001595925"/>
    </source>
</evidence>
<feature type="transmembrane region" description="Helical" evidence="1">
    <location>
        <begin position="67"/>
        <end position="86"/>
    </location>
</feature>
<accession>A0ABD5QED1</accession>
<proteinExistence type="predicted"/>
<name>A0ABD5QED1_9EURY</name>
<sequence>MSGSTLTGMLADGRRNAVAAWLLVALAAAVWVGELVVAGVLWSTFALVVVSLAVLPPIAYRSRYVMLPWEVLALATLPLIGLVLGAERFSGPLFAYLALAAVGLVIAVELDAFTSIRMSSGFAIVLVVAGTMAAAAVWELLQWYAAVLLERPYETTNDELMIEFAYSTLAGVAAGAIFRWYFRERVSIDDRIPPEARGRVDG</sequence>